<organism evidence="3">
    <name type="scientific">Serratia marcescens</name>
    <dbReference type="NCBI Taxonomy" id="615"/>
    <lineage>
        <taxon>Bacteria</taxon>
        <taxon>Pseudomonadati</taxon>
        <taxon>Pseudomonadota</taxon>
        <taxon>Gammaproteobacteria</taxon>
        <taxon>Enterobacterales</taxon>
        <taxon>Yersiniaceae</taxon>
        <taxon>Serratia</taxon>
    </lineage>
</organism>
<evidence type="ECO:0000259" key="2">
    <source>
        <dbReference type="Pfam" id="PF01757"/>
    </source>
</evidence>
<keyword evidence="1" id="KW-0812">Transmembrane</keyword>
<protein>
    <submittedName>
        <fullName evidence="3">Acyltransferase family protein</fullName>
    </submittedName>
</protein>
<keyword evidence="1" id="KW-0472">Membrane</keyword>
<evidence type="ECO:0000256" key="1">
    <source>
        <dbReference type="SAM" id="Phobius"/>
    </source>
</evidence>
<dbReference type="GO" id="GO:0016747">
    <property type="term" value="F:acyltransferase activity, transferring groups other than amino-acyl groups"/>
    <property type="evidence" value="ECO:0007669"/>
    <property type="project" value="InterPro"/>
</dbReference>
<dbReference type="GO" id="GO:0000271">
    <property type="term" value="P:polysaccharide biosynthetic process"/>
    <property type="evidence" value="ECO:0007669"/>
    <property type="project" value="TreeGrafter"/>
</dbReference>
<dbReference type="PANTHER" id="PTHR23028:SF131">
    <property type="entry name" value="BLR2367 PROTEIN"/>
    <property type="match status" value="1"/>
</dbReference>
<accession>A0A1C3HHR2</accession>
<feature type="transmembrane region" description="Helical" evidence="1">
    <location>
        <begin position="9"/>
        <end position="27"/>
    </location>
</feature>
<name>A0A1C3HHR2_SERMA</name>
<feature type="transmembrane region" description="Helical" evidence="1">
    <location>
        <begin position="235"/>
        <end position="255"/>
    </location>
</feature>
<feature type="transmembrane region" description="Helical" evidence="1">
    <location>
        <begin position="167"/>
        <end position="190"/>
    </location>
</feature>
<feature type="transmembrane region" description="Helical" evidence="1">
    <location>
        <begin position="142"/>
        <end position="160"/>
    </location>
</feature>
<feature type="transmembrane region" description="Helical" evidence="1">
    <location>
        <begin position="42"/>
        <end position="65"/>
    </location>
</feature>
<feature type="domain" description="Acyltransferase 3" evidence="2">
    <location>
        <begin position="7"/>
        <end position="342"/>
    </location>
</feature>
<feature type="transmembrane region" description="Helical" evidence="1">
    <location>
        <begin position="202"/>
        <end position="223"/>
    </location>
</feature>
<dbReference type="PANTHER" id="PTHR23028">
    <property type="entry name" value="ACETYLTRANSFERASE"/>
    <property type="match status" value="1"/>
</dbReference>
<feature type="transmembrane region" description="Helical" evidence="1">
    <location>
        <begin position="291"/>
        <end position="313"/>
    </location>
</feature>
<reference evidence="3" key="1">
    <citation type="submission" date="2016-05" db="EMBL/GenBank/DDBJ databases">
        <authorList>
            <person name="Cock P.J.A."/>
            <person name="Cock P.J.A."/>
        </authorList>
    </citation>
    <scope>NUCLEOTIDE SEQUENCE</scope>
    <source>
        <strain evidence="3">PWN146_assembly</strain>
    </source>
</reference>
<dbReference type="AlphaFoldDB" id="A0A1C3HHR2"/>
<dbReference type="InterPro" id="IPR002656">
    <property type="entry name" value="Acyl_transf_3_dom"/>
</dbReference>
<keyword evidence="3" id="KW-0012">Acyltransferase</keyword>
<proteinExistence type="predicted"/>
<dbReference type="InterPro" id="IPR050879">
    <property type="entry name" value="Acyltransferase_3"/>
</dbReference>
<keyword evidence="1" id="KW-1133">Transmembrane helix</keyword>
<feature type="transmembrane region" description="Helical" evidence="1">
    <location>
        <begin position="86"/>
        <end position="107"/>
    </location>
</feature>
<feature type="transmembrane region" description="Helical" evidence="1">
    <location>
        <begin position="325"/>
        <end position="345"/>
    </location>
</feature>
<dbReference type="EMBL" id="LT575490">
    <property type="protein sequence ID" value="SAY44565.1"/>
    <property type="molecule type" value="Genomic_DNA"/>
</dbReference>
<dbReference type="GO" id="GO:0016020">
    <property type="term" value="C:membrane"/>
    <property type="evidence" value="ECO:0007669"/>
    <property type="project" value="TreeGrafter"/>
</dbReference>
<keyword evidence="3" id="KW-0808">Transferase</keyword>
<evidence type="ECO:0000313" key="3">
    <source>
        <dbReference type="EMBL" id="SAY44565.1"/>
    </source>
</evidence>
<sequence>MNRKLESLQALRGVAALLVLLFHYRFYLRGDNQSGTTIWDALFGWGIIGVDIFFIISGFIMVYTTQHYMQGCSSAKRFLLNRAIRIIPLYYFGLLVTFLFGGAMSTFHYPEKVQNLLSALTFTVYKTSVTPHYIDDGGMYNIRWTLNYEIYFYLAFALCLMMKHRILALICWGGLMTCVIPALAGFQPTLSVQGYDFQTPTIAFITNPLLIEFLIGVFAGYIYLQLKRRVVSVKLPLISSVIAISLLCYIVFGVYSGSIRALNLESTIVLGLLVLFLTLGEQVLQAYIPRVLKYVGNISFSLYLLHNPIGIAVMKQMGPVGQSAFKGIPTILLATLLSILVAHLTHKYIEVGLTRTLKNKFMPSKQSDQVTRADLAS</sequence>
<dbReference type="Pfam" id="PF01757">
    <property type="entry name" value="Acyl_transf_3"/>
    <property type="match status" value="1"/>
</dbReference>
<gene>
    <name evidence="3" type="ORF">PWN146_03275</name>
</gene>
<feature type="transmembrane region" description="Helical" evidence="1">
    <location>
        <begin position="261"/>
        <end position="279"/>
    </location>
</feature>